<organism evidence="3 4">
    <name type="scientific">Cuscuta epithymum</name>
    <dbReference type="NCBI Taxonomy" id="186058"/>
    <lineage>
        <taxon>Eukaryota</taxon>
        <taxon>Viridiplantae</taxon>
        <taxon>Streptophyta</taxon>
        <taxon>Embryophyta</taxon>
        <taxon>Tracheophyta</taxon>
        <taxon>Spermatophyta</taxon>
        <taxon>Magnoliopsida</taxon>
        <taxon>eudicotyledons</taxon>
        <taxon>Gunneridae</taxon>
        <taxon>Pentapetalae</taxon>
        <taxon>asterids</taxon>
        <taxon>lamiids</taxon>
        <taxon>Solanales</taxon>
        <taxon>Convolvulaceae</taxon>
        <taxon>Cuscuteae</taxon>
        <taxon>Cuscuta</taxon>
        <taxon>Cuscuta subgen. Cuscuta</taxon>
    </lineage>
</organism>
<dbReference type="PANTHER" id="PTHR33600:SF3">
    <property type="entry name" value="PLASTID DIVISION PROTEIN PDV2"/>
    <property type="match status" value="1"/>
</dbReference>
<evidence type="ECO:0000313" key="3">
    <source>
        <dbReference type="EMBL" id="CAH9079682.1"/>
    </source>
</evidence>
<keyword evidence="2" id="KW-1133">Transmembrane helix</keyword>
<dbReference type="Proteomes" id="UP001152523">
    <property type="component" value="Unassembled WGS sequence"/>
</dbReference>
<keyword evidence="2" id="KW-0472">Membrane</keyword>
<feature type="transmembrane region" description="Helical" evidence="2">
    <location>
        <begin position="192"/>
        <end position="215"/>
    </location>
</feature>
<dbReference type="InterPro" id="IPR038939">
    <property type="entry name" value="PDV1/PDV2"/>
</dbReference>
<keyword evidence="2" id="KW-0812">Transmembrane</keyword>
<reference evidence="3" key="1">
    <citation type="submission" date="2022-07" db="EMBL/GenBank/DDBJ databases">
        <authorList>
            <person name="Macas J."/>
            <person name="Novak P."/>
            <person name="Neumann P."/>
        </authorList>
    </citation>
    <scope>NUCLEOTIDE SEQUENCE</scope>
</reference>
<sequence length="286" mass="31302">MDEGKVEMVLGRIMELRFKITNCISYGRKEGRYLGKGSTGMDLEEVEAEEEDDKEEEDEETYCLLSIREAIENLEVQVSSLQALHQQHVYEKAEALAGIAHSQDKLLKKLKEYKGDNMGIIEEAIAFVGDTAEESSNDLLLPPYPTRPYSSSPVTVSQNGVISGARTEQSAKHACGSSQQEAKGASGRVTCFLGAAARVALTVAGVISALTLAGFEIRLMKRRNCPNITNLQLQLLGVGKKRDKAECPPGKVLVFENGESRCLVRERVEMPFHSDVVTPDVSYGCG</sequence>
<proteinExistence type="predicted"/>
<dbReference type="AlphaFoldDB" id="A0AAV0CKT1"/>
<protein>
    <recommendedName>
        <fullName evidence="5">Plastid division protein PDV2</fullName>
    </recommendedName>
</protein>
<dbReference type="PANTHER" id="PTHR33600">
    <property type="entry name" value="PLASTID DIVISION PROTEIN PDV2"/>
    <property type="match status" value="1"/>
</dbReference>
<keyword evidence="4" id="KW-1185">Reference proteome</keyword>
<dbReference type="GO" id="GO:0010020">
    <property type="term" value="P:chloroplast fission"/>
    <property type="evidence" value="ECO:0007669"/>
    <property type="project" value="InterPro"/>
</dbReference>
<gene>
    <name evidence="3" type="ORF">CEPIT_LOCUS7008</name>
</gene>
<dbReference type="EMBL" id="CAMAPF010000033">
    <property type="protein sequence ID" value="CAH9079682.1"/>
    <property type="molecule type" value="Genomic_DNA"/>
</dbReference>
<name>A0AAV0CKT1_9ASTE</name>
<comment type="caution">
    <text evidence="3">The sequence shown here is derived from an EMBL/GenBank/DDBJ whole genome shotgun (WGS) entry which is preliminary data.</text>
</comment>
<accession>A0AAV0CKT1</accession>
<evidence type="ECO:0000256" key="2">
    <source>
        <dbReference type="SAM" id="Phobius"/>
    </source>
</evidence>
<evidence type="ECO:0000256" key="1">
    <source>
        <dbReference type="SAM" id="MobiDB-lite"/>
    </source>
</evidence>
<evidence type="ECO:0008006" key="5">
    <source>
        <dbReference type="Google" id="ProtNLM"/>
    </source>
</evidence>
<feature type="region of interest" description="Disordered" evidence="1">
    <location>
        <begin position="38"/>
        <end position="58"/>
    </location>
</feature>
<evidence type="ECO:0000313" key="4">
    <source>
        <dbReference type="Proteomes" id="UP001152523"/>
    </source>
</evidence>
<feature type="compositionally biased region" description="Acidic residues" evidence="1">
    <location>
        <begin position="42"/>
        <end position="58"/>
    </location>
</feature>